<dbReference type="SMART" id="SM00895">
    <property type="entry name" value="FCD"/>
    <property type="match status" value="1"/>
</dbReference>
<keyword evidence="6" id="KW-1185">Reference proteome</keyword>
<dbReference type="InterPro" id="IPR011711">
    <property type="entry name" value="GntR_C"/>
</dbReference>
<dbReference type="Gene3D" id="1.10.10.10">
    <property type="entry name" value="Winged helix-like DNA-binding domain superfamily/Winged helix DNA-binding domain"/>
    <property type="match status" value="1"/>
</dbReference>
<gene>
    <name evidence="5" type="ORF">HUK65_06080</name>
</gene>
<dbReference type="SMART" id="SM00345">
    <property type="entry name" value="HTH_GNTR"/>
    <property type="match status" value="1"/>
</dbReference>
<dbReference type="GO" id="GO:0003677">
    <property type="term" value="F:DNA binding"/>
    <property type="evidence" value="ECO:0007669"/>
    <property type="project" value="UniProtKB-KW"/>
</dbReference>
<dbReference type="PROSITE" id="PS50949">
    <property type="entry name" value="HTH_GNTR"/>
    <property type="match status" value="1"/>
</dbReference>
<reference evidence="5 6" key="1">
    <citation type="journal article" date="2000" name="Arch. Microbiol.">
        <title>Rhodobaca bogoriensis gen. nov. and sp. nov., an alkaliphilic purple nonsulfur bacterium from African Rift Valley soda lakes.</title>
        <authorList>
            <person name="Milford A.D."/>
            <person name="Achenbach L.A."/>
            <person name="Jung D.O."/>
            <person name="Madigan M.T."/>
        </authorList>
    </citation>
    <scope>NUCLEOTIDE SEQUENCE [LARGE SCALE GENOMIC DNA]</scope>
    <source>
        <strain evidence="5 6">2376</strain>
    </source>
</reference>
<dbReference type="PANTHER" id="PTHR43537">
    <property type="entry name" value="TRANSCRIPTIONAL REGULATOR, GNTR FAMILY"/>
    <property type="match status" value="1"/>
</dbReference>
<proteinExistence type="predicted"/>
<dbReference type="PANTHER" id="PTHR43537:SF53">
    <property type="entry name" value="HTH-TYPE TRANSCRIPTIONAL REPRESSOR NANR"/>
    <property type="match status" value="1"/>
</dbReference>
<dbReference type="Proteomes" id="UP000529417">
    <property type="component" value="Unassembled WGS sequence"/>
</dbReference>
<dbReference type="RefSeq" id="WP_179905262.1">
    <property type="nucleotide sequence ID" value="NZ_JACBXS010000009.1"/>
</dbReference>
<dbReference type="Pfam" id="PF00392">
    <property type="entry name" value="GntR"/>
    <property type="match status" value="1"/>
</dbReference>
<organism evidence="5 6">
    <name type="scientific">Rhabdonatronobacter sediminivivens</name>
    <dbReference type="NCBI Taxonomy" id="2743469"/>
    <lineage>
        <taxon>Bacteria</taxon>
        <taxon>Pseudomonadati</taxon>
        <taxon>Pseudomonadota</taxon>
        <taxon>Alphaproteobacteria</taxon>
        <taxon>Rhodobacterales</taxon>
        <taxon>Paracoccaceae</taxon>
        <taxon>Rhabdonatronobacter</taxon>
    </lineage>
</organism>
<evidence type="ECO:0000256" key="1">
    <source>
        <dbReference type="ARBA" id="ARBA00023015"/>
    </source>
</evidence>
<dbReference type="AlphaFoldDB" id="A0A7Z0HYC1"/>
<evidence type="ECO:0000313" key="5">
    <source>
        <dbReference type="EMBL" id="NYS24556.1"/>
    </source>
</evidence>
<evidence type="ECO:0000259" key="4">
    <source>
        <dbReference type="PROSITE" id="PS50949"/>
    </source>
</evidence>
<keyword evidence="2" id="KW-0238">DNA-binding</keyword>
<keyword evidence="3" id="KW-0804">Transcription</keyword>
<protein>
    <submittedName>
        <fullName evidence="5">GntR family transcriptional regulator</fullName>
    </submittedName>
</protein>
<evidence type="ECO:0000313" key="6">
    <source>
        <dbReference type="Proteomes" id="UP000529417"/>
    </source>
</evidence>
<evidence type="ECO:0000256" key="2">
    <source>
        <dbReference type="ARBA" id="ARBA00023125"/>
    </source>
</evidence>
<dbReference type="GO" id="GO:0003700">
    <property type="term" value="F:DNA-binding transcription factor activity"/>
    <property type="evidence" value="ECO:0007669"/>
    <property type="project" value="InterPro"/>
</dbReference>
<dbReference type="InterPro" id="IPR008920">
    <property type="entry name" value="TF_FadR/GntR_C"/>
</dbReference>
<dbReference type="EMBL" id="JACBXS010000009">
    <property type="protein sequence ID" value="NYS24556.1"/>
    <property type="molecule type" value="Genomic_DNA"/>
</dbReference>
<dbReference type="Gene3D" id="1.20.120.530">
    <property type="entry name" value="GntR ligand-binding domain-like"/>
    <property type="match status" value="1"/>
</dbReference>
<dbReference type="InterPro" id="IPR036388">
    <property type="entry name" value="WH-like_DNA-bd_sf"/>
</dbReference>
<dbReference type="InterPro" id="IPR000524">
    <property type="entry name" value="Tscrpt_reg_HTH_GntR"/>
</dbReference>
<dbReference type="SUPFAM" id="SSF46785">
    <property type="entry name" value="Winged helix' DNA-binding domain"/>
    <property type="match status" value="1"/>
</dbReference>
<dbReference type="Pfam" id="PF07729">
    <property type="entry name" value="FCD"/>
    <property type="match status" value="1"/>
</dbReference>
<accession>A0A7Z0HYC1</accession>
<name>A0A7Z0HYC1_9RHOB</name>
<comment type="caution">
    <text evidence="5">The sequence shown here is derived from an EMBL/GenBank/DDBJ whole genome shotgun (WGS) entry which is preliminary data.</text>
</comment>
<sequence length="226" mass="25158">MSRTTAQTPIDEICNRLWLAIAERKLRPGARLKEEELCAIFSVSRARVRAALARLESSGLVTLVPNRGAFVSEPTIEEARDIFFARRTIEARLVERLCTNVTPQALSRLRAHLEDERAAHARNDTSAIIHLSGGFHLLVAELAGSRYLSDVLNELISRTSLIIAMYQSRSAPDCGPEEHEEIIRMIEAGDAEGTKRAMDAHLQHLEDALDLQEDKPRQSALSDILA</sequence>
<keyword evidence="1" id="KW-0805">Transcription regulation</keyword>
<feature type="domain" description="HTH gntR-type" evidence="4">
    <location>
        <begin position="7"/>
        <end position="74"/>
    </location>
</feature>
<dbReference type="SUPFAM" id="SSF48008">
    <property type="entry name" value="GntR ligand-binding domain-like"/>
    <property type="match status" value="1"/>
</dbReference>
<dbReference type="InterPro" id="IPR036390">
    <property type="entry name" value="WH_DNA-bd_sf"/>
</dbReference>
<evidence type="ECO:0000256" key="3">
    <source>
        <dbReference type="ARBA" id="ARBA00023163"/>
    </source>
</evidence>